<dbReference type="Gene3D" id="3.20.20.210">
    <property type="match status" value="1"/>
</dbReference>
<dbReference type="InterPro" id="IPR038071">
    <property type="entry name" value="UROD/MetE-like_sf"/>
</dbReference>
<sequence length="204" mass="23168">MAITDSSLASSRGHSSMVGKIFKGKSTLLNSLPPRYKTYAYENFKQSKPYAKHPMKQAVISPSMLYLLYPLDGQVEGYSKENFEKDLIDEVGYPLLGRLAAKNDPRNPWTRRQLLKTFIDLNNKVLDRFTAEERVNIGIHTCPGGDCDSVHSYDVDYHELLPSMFQMNAGYFLIQLASEKDKEKVYKEIGEHLRKDANGVKQVG</sequence>
<evidence type="ECO:0000313" key="1">
    <source>
        <dbReference type="EMBL" id="KAH0556833.1"/>
    </source>
</evidence>
<evidence type="ECO:0000313" key="2">
    <source>
        <dbReference type="Proteomes" id="UP000750711"/>
    </source>
</evidence>
<accession>A0A9P8L9I8</accession>
<keyword evidence="2" id="KW-1185">Reference proteome</keyword>
<name>A0A9P8L9I8_9PEZI</name>
<proteinExistence type="predicted"/>
<dbReference type="Proteomes" id="UP000750711">
    <property type="component" value="Unassembled WGS sequence"/>
</dbReference>
<organism evidence="1 2">
    <name type="scientific">Trichoglossum hirsutum</name>
    <dbReference type="NCBI Taxonomy" id="265104"/>
    <lineage>
        <taxon>Eukaryota</taxon>
        <taxon>Fungi</taxon>
        <taxon>Dikarya</taxon>
        <taxon>Ascomycota</taxon>
        <taxon>Pezizomycotina</taxon>
        <taxon>Geoglossomycetes</taxon>
        <taxon>Geoglossales</taxon>
        <taxon>Geoglossaceae</taxon>
        <taxon>Trichoglossum</taxon>
    </lineage>
</organism>
<reference evidence="1" key="1">
    <citation type="submission" date="2021-03" db="EMBL/GenBank/DDBJ databases">
        <title>Comparative genomics and phylogenomic investigation of the class Geoglossomycetes provide insights into ecological specialization and systematics.</title>
        <authorList>
            <person name="Melie T."/>
            <person name="Pirro S."/>
            <person name="Miller A.N."/>
            <person name="Quandt A."/>
        </authorList>
    </citation>
    <scope>NUCLEOTIDE SEQUENCE</scope>
    <source>
        <strain evidence="1">CAQ_001_2017</strain>
    </source>
</reference>
<dbReference type="SUPFAM" id="SSF51726">
    <property type="entry name" value="UROD/MetE-like"/>
    <property type="match status" value="1"/>
</dbReference>
<comment type="caution">
    <text evidence="1">The sequence shown here is derived from an EMBL/GenBank/DDBJ whole genome shotgun (WGS) entry which is preliminary data.</text>
</comment>
<gene>
    <name evidence="1" type="ORF">GP486_005380</name>
</gene>
<protein>
    <submittedName>
        <fullName evidence="1">Uncharacterized protein</fullName>
    </submittedName>
</protein>
<dbReference type="AlphaFoldDB" id="A0A9P8L9I8"/>
<dbReference type="EMBL" id="JAGHQM010000998">
    <property type="protein sequence ID" value="KAH0556833.1"/>
    <property type="molecule type" value="Genomic_DNA"/>
</dbReference>